<reference evidence="2" key="1">
    <citation type="submission" date="2020-02" db="EMBL/GenBank/DDBJ databases">
        <authorList>
            <person name="Meier V. D."/>
        </authorList>
    </citation>
    <scope>NUCLEOTIDE SEQUENCE</scope>
    <source>
        <strain evidence="2">AVDCRST_MAG81</strain>
    </source>
</reference>
<dbReference type="AlphaFoldDB" id="A0A6J4VPN7"/>
<feature type="compositionally biased region" description="Pro residues" evidence="1">
    <location>
        <begin position="174"/>
        <end position="190"/>
    </location>
</feature>
<name>A0A6J4VPN7_9CYAN</name>
<feature type="compositionally biased region" description="Pro residues" evidence="1">
    <location>
        <begin position="457"/>
        <end position="472"/>
    </location>
</feature>
<feature type="compositionally biased region" description="Pro residues" evidence="1">
    <location>
        <begin position="480"/>
        <end position="492"/>
    </location>
</feature>
<feature type="compositionally biased region" description="Pro residues" evidence="1">
    <location>
        <begin position="375"/>
        <end position="391"/>
    </location>
</feature>
<protein>
    <submittedName>
        <fullName evidence="2">Uncharacterized protein</fullName>
    </submittedName>
</protein>
<feature type="compositionally biased region" description="Pro residues" evidence="1">
    <location>
        <begin position="203"/>
        <end position="216"/>
    </location>
</feature>
<feature type="region of interest" description="Disordered" evidence="1">
    <location>
        <begin position="66"/>
        <end position="88"/>
    </location>
</feature>
<organism evidence="2">
    <name type="scientific">uncultured Synechococcales cyanobacterium</name>
    <dbReference type="NCBI Taxonomy" id="1936017"/>
    <lineage>
        <taxon>Bacteria</taxon>
        <taxon>Bacillati</taxon>
        <taxon>Cyanobacteriota</taxon>
        <taxon>Cyanophyceae</taxon>
        <taxon>Synechococcales</taxon>
        <taxon>environmental samples</taxon>
    </lineage>
</organism>
<feature type="region of interest" description="Disordered" evidence="1">
    <location>
        <begin position="360"/>
        <end position="492"/>
    </location>
</feature>
<feature type="compositionally biased region" description="Low complexity" evidence="1">
    <location>
        <begin position="437"/>
        <end position="447"/>
    </location>
</feature>
<feature type="compositionally biased region" description="Pro residues" evidence="1">
    <location>
        <begin position="126"/>
        <end position="141"/>
    </location>
</feature>
<dbReference type="EMBL" id="CADCWO010000189">
    <property type="protein sequence ID" value="CAA9584154.1"/>
    <property type="molecule type" value="Genomic_DNA"/>
</dbReference>
<feature type="region of interest" description="Disordered" evidence="1">
    <location>
        <begin position="122"/>
        <end position="247"/>
    </location>
</feature>
<accession>A0A6J4VPN7</accession>
<feature type="compositionally biased region" description="Low complexity" evidence="1">
    <location>
        <begin position="363"/>
        <end position="374"/>
    </location>
</feature>
<sequence length="492" mass="50237">MSYSSIIEGLPEPLRHPSRLAIIASMAFHGVAFAVLPFLPTPSTAVNTQRMVNLIELSAAEQNRLPQVSASQLPQTGSASGGLPPLGLGTLPPGLPNYSVDSPIAFDPSIPRALPEFNAPVVIPLPTRPSQPPPDPDPSAAPLPGNQALEVPQSNSNVPPFDPNQLPGVAPANPAIPPGPSPEPFFPLPDPGTTEGSIASVPIPSPSSQPPTPLPARPGSESQPPAPLPARPGSESQPPAPLPAGPGSEWLVEARRVSGDPALTIQTQAVTLPYPEKLCNSPLKGPVPVQVLALVNPTGKLVALSGSIGGLRLLESTGYPTLNNVALDPANYPIRATGQYQAIWYSSEFTYSGKDCAATELGSPAKKSPSTTDPSPSPSDPSPSPSDPSPSPKNLSPSPTPTPTTPTSSPTSPSLAPETLEVTPSPSPNTPTLNQISPLPEASEAPLAPTPEKPEAAPSPPLETPQVAPAPSPEAATPQAPAPEPSSPSPTN</sequence>
<evidence type="ECO:0000313" key="2">
    <source>
        <dbReference type="EMBL" id="CAA9584154.1"/>
    </source>
</evidence>
<gene>
    <name evidence="2" type="ORF">AVDCRST_MAG81-3499</name>
</gene>
<feature type="compositionally biased region" description="Polar residues" evidence="1">
    <location>
        <begin position="66"/>
        <end position="78"/>
    </location>
</feature>
<evidence type="ECO:0000256" key="1">
    <source>
        <dbReference type="SAM" id="MobiDB-lite"/>
    </source>
</evidence>
<feature type="compositionally biased region" description="Low complexity" evidence="1">
    <location>
        <begin position="405"/>
        <end position="417"/>
    </location>
</feature>
<proteinExistence type="predicted"/>